<evidence type="ECO:0000313" key="1">
    <source>
        <dbReference type="EMBL" id="ASB91068.1"/>
    </source>
</evidence>
<dbReference type="Proteomes" id="UP000196877">
    <property type="component" value="Chromosome"/>
</dbReference>
<proteinExistence type="predicted"/>
<gene>
    <name evidence="1" type="ORF">S101395_04580</name>
</gene>
<dbReference type="EMBL" id="CP021920">
    <property type="protein sequence ID" value="ASB91068.1"/>
    <property type="molecule type" value="Genomic_DNA"/>
</dbReference>
<accession>A0ABN5ANE2</accession>
<keyword evidence="2" id="KW-1185">Reference proteome</keyword>
<keyword evidence="1" id="KW-0238">DNA-binding</keyword>
<sequence length="67" mass="7763">MAEVDHSITLEFRKFNRFYTNVLGFLNEHIYDSPFSLTETRIVFEIKNTPIARPSFFKTGSTLTAAM</sequence>
<evidence type="ECO:0000313" key="2">
    <source>
        <dbReference type="Proteomes" id="UP000196877"/>
    </source>
</evidence>
<reference evidence="1 2" key="1">
    <citation type="submission" date="2017-06" db="EMBL/GenBank/DDBJ databases">
        <title>Genome sequence of Bacillus sonorensis strain SRCM101395.</title>
        <authorList>
            <person name="Cho S.H."/>
        </authorList>
    </citation>
    <scope>NUCLEOTIDE SEQUENCE [LARGE SCALE GENOMIC DNA]</scope>
    <source>
        <strain evidence="1 2">SRCM101395</strain>
    </source>
</reference>
<protein>
    <submittedName>
        <fullName evidence="1">HTH-type DNA-binding domain-containing acetyltransferase YbfA</fullName>
    </submittedName>
</protein>
<name>A0ABN5ANE2_9BACI</name>
<dbReference type="GO" id="GO:0003677">
    <property type="term" value="F:DNA binding"/>
    <property type="evidence" value="ECO:0007669"/>
    <property type="project" value="UniProtKB-KW"/>
</dbReference>
<organism evidence="1 2">
    <name type="scientific">Bacillus sonorensis</name>
    <dbReference type="NCBI Taxonomy" id="119858"/>
    <lineage>
        <taxon>Bacteria</taxon>
        <taxon>Bacillati</taxon>
        <taxon>Bacillota</taxon>
        <taxon>Bacilli</taxon>
        <taxon>Bacillales</taxon>
        <taxon>Bacillaceae</taxon>
        <taxon>Bacillus</taxon>
    </lineage>
</organism>